<dbReference type="PANTHER" id="PTHR36154:SF1">
    <property type="entry name" value="DNA-BINDING TRANSCRIPTIONAL ACTIVATOR ALPA"/>
    <property type="match status" value="1"/>
</dbReference>
<evidence type="ECO:0000313" key="2">
    <source>
        <dbReference type="Proteomes" id="UP001501727"/>
    </source>
</evidence>
<dbReference type="Proteomes" id="UP001501727">
    <property type="component" value="Unassembled WGS sequence"/>
</dbReference>
<proteinExistence type="predicted"/>
<protein>
    <recommendedName>
        <fullName evidence="3">AlpA family phage regulatory protein</fullName>
    </recommendedName>
</protein>
<reference evidence="2" key="1">
    <citation type="journal article" date="2019" name="Int. J. Syst. Evol. Microbiol.">
        <title>The Global Catalogue of Microorganisms (GCM) 10K type strain sequencing project: providing services to taxonomists for standard genome sequencing and annotation.</title>
        <authorList>
            <consortium name="The Broad Institute Genomics Platform"/>
            <consortium name="The Broad Institute Genome Sequencing Center for Infectious Disease"/>
            <person name="Wu L."/>
            <person name="Ma J."/>
        </authorList>
    </citation>
    <scope>NUCLEOTIDE SEQUENCE [LARGE SCALE GENOMIC DNA]</scope>
    <source>
        <strain evidence="2">JCM 16916</strain>
    </source>
</reference>
<dbReference type="EMBL" id="BAAAZU010000007">
    <property type="protein sequence ID" value="GAA3923787.1"/>
    <property type="molecule type" value="Genomic_DNA"/>
</dbReference>
<dbReference type="SUPFAM" id="SSF46955">
    <property type="entry name" value="Putative DNA-binding domain"/>
    <property type="match status" value="1"/>
</dbReference>
<evidence type="ECO:0008006" key="3">
    <source>
        <dbReference type="Google" id="ProtNLM"/>
    </source>
</evidence>
<sequence>MSNVNLLRMPELTRRLGIARSTVYKMMKERGFPRPVKLTGRAVAWREVDVVAYVDKHTPNP</sequence>
<accession>A0ABP7MLE9</accession>
<dbReference type="InterPro" id="IPR009061">
    <property type="entry name" value="DNA-bd_dom_put_sf"/>
</dbReference>
<evidence type="ECO:0000313" key="1">
    <source>
        <dbReference type="EMBL" id="GAA3923787.1"/>
    </source>
</evidence>
<dbReference type="Gene3D" id="1.10.238.160">
    <property type="match status" value="1"/>
</dbReference>
<dbReference type="PANTHER" id="PTHR36154">
    <property type="entry name" value="DNA-BINDING TRANSCRIPTIONAL ACTIVATOR ALPA"/>
    <property type="match status" value="1"/>
</dbReference>
<comment type="caution">
    <text evidence="1">The sequence shown here is derived from an EMBL/GenBank/DDBJ whole genome shotgun (WGS) entry which is preliminary data.</text>
</comment>
<dbReference type="Pfam" id="PF05930">
    <property type="entry name" value="Phage_AlpA"/>
    <property type="match status" value="1"/>
</dbReference>
<organism evidence="1 2">
    <name type="scientific">Luteimonas lutimaris</name>
    <dbReference type="NCBI Taxonomy" id="698645"/>
    <lineage>
        <taxon>Bacteria</taxon>
        <taxon>Pseudomonadati</taxon>
        <taxon>Pseudomonadota</taxon>
        <taxon>Gammaproteobacteria</taxon>
        <taxon>Lysobacterales</taxon>
        <taxon>Lysobacteraceae</taxon>
        <taxon>Luteimonas</taxon>
    </lineage>
</organism>
<dbReference type="InterPro" id="IPR010260">
    <property type="entry name" value="AlpA"/>
</dbReference>
<gene>
    <name evidence="1" type="ORF">GCM10022229_17140</name>
</gene>
<keyword evidence="2" id="KW-1185">Reference proteome</keyword>
<dbReference type="InterPro" id="IPR052931">
    <property type="entry name" value="Prophage_regulatory_activator"/>
</dbReference>
<name>A0ABP7MLE9_9GAMM</name>